<feature type="transmembrane region" description="Helical" evidence="1">
    <location>
        <begin position="7"/>
        <end position="28"/>
    </location>
</feature>
<keyword evidence="1" id="KW-1133">Transmembrane helix</keyword>
<proteinExistence type="predicted"/>
<dbReference type="Proteomes" id="UP001050691">
    <property type="component" value="Unassembled WGS sequence"/>
</dbReference>
<evidence type="ECO:0000313" key="3">
    <source>
        <dbReference type="Proteomes" id="UP001050691"/>
    </source>
</evidence>
<sequence>MATITDVVYLLVILAVIGGSVAVILSIVNAANRVGSNTKEKLKAKGYDISPSGVSIQTNKRMNREDYLDATQRNVVKAIQASSINRGTDANSKKTHHQE</sequence>
<dbReference type="AlphaFoldDB" id="A0AAV5AEW2"/>
<keyword evidence="3" id="KW-1185">Reference proteome</keyword>
<accession>A0AAV5AEW2</accession>
<gene>
    <name evidence="2" type="ORF">Clacol_005668</name>
</gene>
<protein>
    <submittedName>
        <fullName evidence="2">Uncharacterized protein</fullName>
    </submittedName>
</protein>
<keyword evidence="1" id="KW-0812">Transmembrane</keyword>
<reference evidence="2" key="1">
    <citation type="submission" date="2021-10" db="EMBL/GenBank/DDBJ databases">
        <title>De novo Genome Assembly of Clathrus columnatus (Basidiomycota, Fungi) Using Illumina and Nanopore Sequence Data.</title>
        <authorList>
            <person name="Ogiso-Tanaka E."/>
            <person name="Itagaki H."/>
            <person name="Hosoya T."/>
            <person name="Hosaka K."/>
        </authorList>
    </citation>
    <scope>NUCLEOTIDE SEQUENCE</scope>
    <source>
        <strain evidence="2">MO-923</strain>
    </source>
</reference>
<comment type="caution">
    <text evidence="2">The sequence shown here is derived from an EMBL/GenBank/DDBJ whole genome shotgun (WGS) entry which is preliminary data.</text>
</comment>
<organism evidence="2 3">
    <name type="scientific">Clathrus columnatus</name>
    <dbReference type="NCBI Taxonomy" id="1419009"/>
    <lineage>
        <taxon>Eukaryota</taxon>
        <taxon>Fungi</taxon>
        <taxon>Dikarya</taxon>
        <taxon>Basidiomycota</taxon>
        <taxon>Agaricomycotina</taxon>
        <taxon>Agaricomycetes</taxon>
        <taxon>Phallomycetidae</taxon>
        <taxon>Phallales</taxon>
        <taxon>Clathraceae</taxon>
        <taxon>Clathrus</taxon>
    </lineage>
</organism>
<name>A0AAV5AEW2_9AGAM</name>
<dbReference type="EMBL" id="BPWL01000006">
    <property type="protein sequence ID" value="GJJ11435.1"/>
    <property type="molecule type" value="Genomic_DNA"/>
</dbReference>
<evidence type="ECO:0000313" key="2">
    <source>
        <dbReference type="EMBL" id="GJJ11435.1"/>
    </source>
</evidence>
<evidence type="ECO:0000256" key="1">
    <source>
        <dbReference type="SAM" id="Phobius"/>
    </source>
</evidence>
<keyword evidence="1" id="KW-0472">Membrane</keyword>